<gene>
    <name evidence="2" type="ORF">PGT21_022573</name>
</gene>
<comment type="caution">
    <text evidence="2">The sequence shown here is derived from an EMBL/GenBank/DDBJ whole genome shotgun (WGS) entry which is preliminary data.</text>
</comment>
<reference evidence="2 3" key="1">
    <citation type="submission" date="2019-05" db="EMBL/GenBank/DDBJ databases">
        <title>Emergence of the Ug99 lineage of the wheat stem rust pathogen through somatic hybridization.</title>
        <authorList>
            <person name="Li F."/>
            <person name="Upadhyaya N.M."/>
            <person name="Sperschneider J."/>
            <person name="Matny O."/>
            <person name="Nguyen-Phuc H."/>
            <person name="Mago R."/>
            <person name="Raley C."/>
            <person name="Miller M.E."/>
            <person name="Silverstein K.A.T."/>
            <person name="Henningsen E."/>
            <person name="Hirsch C.D."/>
            <person name="Visser B."/>
            <person name="Pretorius Z.A."/>
            <person name="Steffenson B.J."/>
            <person name="Schwessinger B."/>
            <person name="Dodds P.N."/>
            <person name="Figueroa M."/>
        </authorList>
    </citation>
    <scope>NUCLEOTIDE SEQUENCE [LARGE SCALE GENOMIC DNA]</scope>
    <source>
        <strain evidence="2">21-0</strain>
    </source>
</reference>
<accession>A0A5B0QNA0</accession>
<organism evidence="2 3">
    <name type="scientific">Puccinia graminis f. sp. tritici</name>
    <dbReference type="NCBI Taxonomy" id="56615"/>
    <lineage>
        <taxon>Eukaryota</taxon>
        <taxon>Fungi</taxon>
        <taxon>Dikarya</taxon>
        <taxon>Basidiomycota</taxon>
        <taxon>Pucciniomycotina</taxon>
        <taxon>Pucciniomycetes</taxon>
        <taxon>Pucciniales</taxon>
        <taxon>Pucciniaceae</taxon>
        <taxon>Puccinia</taxon>
    </lineage>
</organism>
<evidence type="ECO:0000313" key="3">
    <source>
        <dbReference type="Proteomes" id="UP000324748"/>
    </source>
</evidence>
<keyword evidence="3" id="KW-1185">Reference proteome</keyword>
<proteinExistence type="predicted"/>
<dbReference type="AlphaFoldDB" id="A0A5B0QNA0"/>
<sequence>MAGNGNDQLSGGLCTPSMEWSLGGVHTPPAHSIQWSSSKAHAPPNDRRKPATQRPAKAGHQMECMIGQKRTYLARWRDGAVDVVCGLP</sequence>
<evidence type="ECO:0000313" key="2">
    <source>
        <dbReference type="EMBL" id="KAA1114776.1"/>
    </source>
</evidence>
<evidence type="ECO:0000256" key="1">
    <source>
        <dbReference type="SAM" id="MobiDB-lite"/>
    </source>
</evidence>
<name>A0A5B0QNA0_PUCGR</name>
<protein>
    <submittedName>
        <fullName evidence="2">Uncharacterized protein</fullName>
    </submittedName>
</protein>
<dbReference type="EMBL" id="VSWC01000014">
    <property type="protein sequence ID" value="KAA1114776.1"/>
    <property type="molecule type" value="Genomic_DNA"/>
</dbReference>
<dbReference type="Proteomes" id="UP000324748">
    <property type="component" value="Unassembled WGS sequence"/>
</dbReference>
<feature type="region of interest" description="Disordered" evidence="1">
    <location>
        <begin position="1"/>
        <end position="61"/>
    </location>
</feature>